<comment type="caution">
    <text evidence="2">The sequence shown here is derived from an EMBL/GenBank/DDBJ whole genome shotgun (WGS) entry which is preliminary data.</text>
</comment>
<gene>
    <name evidence="2" type="ORF">BN874_460092</name>
</gene>
<feature type="region of interest" description="Disordered" evidence="1">
    <location>
        <begin position="33"/>
        <end position="67"/>
    </location>
</feature>
<protein>
    <submittedName>
        <fullName evidence="2">Uncharacterized protein</fullName>
    </submittedName>
</protein>
<reference evidence="2 3" key="1">
    <citation type="journal article" date="2014" name="ISME J.">
        <title>Candidatus Competibacter-lineage genomes retrieved from metagenomes reveal functional metabolic diversity.</title>
        <authorList>
            <person name="McIlroy S.J."/>
            <person name="Albertsen M."/>
            <person name="Andresen E.K."/>
            <person name="Saunders A.M."/>
            <person name="Kristiansen R."/>
            <person name="Stokholm-Bjerregaard M."/>
            <person name="Nielsen K.L."/>
            <person name="Nielsen P.H."/>
        </authorList>
    </citation>
    <scope>NUCLEOTIDE SEQUENCE [LARGE SCALE GENOMIC DNA]</scope>
    <source>
        <strain evidence="2 3">Run_B_J11</strain>
    </source>
</reference>
<sequence length="140" mass="15344">MRPLAEPEVRLERFLILRDPLFFIGLSAWPKAPPPGRSGIRRQPQGSDDAKGQAITGQRQNREGWHDSEQQNCYSFSLGALLIDGSGFGERICRAGTDNNLGVTAGDMAEKVVNLGVTAGDMAEKVVRYILAFPLSIKRC</sequence>
<dbReference type="Proteomes" id="UP000019184">
    <property type="component" value="Unassembled WGS sequence"/>
</dbReference>
<organism evidence="2 3">
    <name type="scientific">Candidatus Contendobacter odensis Run_B_J11</name>
    <dbReference type="NCBI Taxonomy" id="1400861"/>
    <lineage>
        <taxon>Bacteria</taxon>
        <taxon>Pseudomonadati</taxon>
        <taxon>Pseudomonadota</taxon>
        <taxon>Gammaproteobacteria</taxon>
        <taxon>Candidatus Competibacteraceae</taxon>
        <taxon>Candidatus Contendibacter</taxon>
    </lineage>
</organism>
<accession>A0A7U7GEP2</accession>
<evidence type="ECO:0000313" key="2">
    <source>
        <dbReference type="EMBL" id="CDH46471.1"/>
    </source>
</evidence>
<evidence type="ECO:0000256" key="1">
    <source>
        <dbReference type="SAM" id="MobiDB-lite"/>
    </source>
</evidence>
<name>A0A7U7GEP2_9GAMM</name>
<keyword evidence="3" id="KW-1185">Reference proteome</keyword>
<evidence type="ECO:0000313" key="3">
    <source>
        <dbReference type="Proteomes" id="UP000019184"/>
    </source>
</evidence>
<dbReference type="AlphaFoldDB" id="A0A7U7GEP2"/>
<dbReference type="EMBL" id="CBTK010000261">
    <property type="protein sequence ID" value="CDH46471.1"/>
    <property type="molecule type" value="Genomic_DNA"/>
</dbReference>
<proteinExistence type="predicted"/>